<dbReference type="AlphaFoldDB" id="A0A1L2ZMI2"/>
<dbReference type="EMBL" id="CP018135">
    <property type="protein sequence ID" value="APF40339.1"/>
    <property type="molecule type" value="Genomic_DNA"/>
</dbReference>
<gene>
    <name evidence="3" type="ORF">BHE16_04140</name>
</gene>
<reference evidence="3 4" key="1">
    <citation type="submission" date="2016-11" db="EMBL/GenBank/DDBJ databases">
        <title>Genome sequencing of Zhihengliuella aestuarii B18 antagonistic to Plasmodiophora brassicae.</title>
        <authorList>
            <person name="Luo Y."/>
        </authorList>
    </citation>
    <scope>NUCLEOTIDE SEQUENCE [LARGE SCALE GENOMIC DNA]</scope>
    <source>
        <strain evidence="3 4">B18</strain>
    </source>
</reference>
<accession>A0A1L2ZMI2</accession>
<dbReference type="Proteomes" id="UP000183530">
    <property type="component" value="Chromosome"/>
</dbReference>
<dbReference type="STRING" id="556325.BHE16_04140"/>
<feature type="region of interest" description="Disordered" evidence="1">
    <location>
        <begin position="123"/>
        <end position="168"/>
    </location>
</feature>
<dbReference type="KEGG" id="nae:BHE16_04140"/>
<evidence type="ECO:0000313" key="3">
    <source>
        <dbReference type="EMBL" id="APF40339.1"/>
    </source>
</evidence>
<sequence>MSTPPRPDHSPRLAQSTRGARLRRTIVVCVAAVAVGVSVPLVYDAAAQARASAESAALAAQDTGPAASSPDSYVPQLLASIDALKSSGSVTSTEALSRLDSLRATIRDSAGLLLSDDQLRELQDSENAVTSASGSPSGGQNSNADTSSAAASGAGISGNENSGTGTSNADPLALRVLLAQSSQYAMRESLTAEPERALSSARLAQDLRFKARNLGDDPSIGGSPAADQKALFKDPLTEYTADDFTPATIRTTVATLPTGSLSLPSSLSSSLRSTLNIAPECSASAAADIAYRLEYAYSVAAANAQGSTRELLESRTEPLTLLGHRLEEHNADSCAPVRQGGYVLPDNFTEQSGATIDAGLLELSEALVDLSSGQSAGSEGRDQLLALALRVQFMAEGAR</sequence>
<organism evidence="3 4">
    <name type="scientific">Neomicrococcus aestuarii</name>
    <dbReference type="NCBI Taxonomy" id="556325"/>
    <lineage>
        <taxon>Bacteria</taxon>
        <taxon>Bacillati</taxon>
        <taxon>Actinomycetota</taxon>
        <taxon>Actinomycetes</taxon>
        <taxon>Micrococcales</taxon>
        <taxon>Micrococcaceae</taxon>
        <taxon>Neomicrococcus</taxon>
    </lineage>
</organism>
<evidence type="ECO:0000256" key="2">
    <source>
        <dbReference type="SAM" id="Phobius"/>
    </source>
</evidence>
<feature type="compositionally biased region" description="Low complexity" evidence="1">
    <location>
        <begin position="141"/>
        <end position="163"/>
    </location>
</feature>
<feature type="transmembrane region" description="Helical" evidence="2">
    <location>
        <begin position="21"/>
        <end position="43"/>
    </location>
</feature>
<evidence type="ECO:0000256" key="1">
    <source>
        <dbReference type="SAM" id="MobiDB-lite"/>
    </source>
</evidence>
<dbReference type="RefSeq" id="WP_071893821.1">
    <property type="nucleotide sequence ID" value="NZ_CP018135.1"/>
</dbReference>
<dbReference type="OrthoDB" id="4928397at2"/>
<keyword evidence="2" id="KW-0472">Membrane</keyword>
<keyword evidence="4" id="KW-1185">Reference proteome</keyword>
<protein>
    <submittedName>
        <fullName evidence="3">Uncharacterized protein</fullName>
    </submittedName>
</protein>
<keyword evidence="2" id="KW-1133">Transmembrane helix</keyword>
<name>A0A1L2ZMI2_9MICC</name>
<feature type="compositionally biased region" description="Polar residues" evidence="1">
    <location>
        <begin position="125"/>
        <end position="140"/>
    </location>
</feature>
<proteinExistence type="predicted"/>
<keyword evidence="2" id="KW-0812">Transmembrane</keyword>
<evidence type="ECO:0000313" key="4">
    <source>
        <dbReference type="Proteomes" id="UP000183530"/>
    </source>
</evidence>